<dbReference type="SUPFAM" id="SSF52518">
    <property type="entry name" value="Thiamin diphosphate-binding fold (THDP-binding)"/>
    <property type="match status" value="1"/>
</dbReference>
<dbReference type="Gene3D" id="3.40.50.970">
    <property type="match status" value="1"/>
</dbReference>
<dbReference type="InterPro" id="IPR029061">
    <property type="entry name" value="THDP-binding"/>
</dbReference>
<comment type="caution">
    <text evidence="6">The sequence shown here is derived from an EMBL/GenBank/DDBJ whole genome shotgun (WGS) entry which is preliminary data.</text>
</comment>
<comment type="cofactor">
    <cofactor evidence="1">
        <name>thiamine diphosphate</name>
        <dbReference type="ChEBI" id="CHEBI:58937"/>
    </cofactor>
</comment>
<reference evidence="6 7" key="1">
    <citation type="journal article" date="2016" name="Nat. Commun.">
        <title>Thousands of microbial genomes shed light on interconnected biogeochemical processes in an aquifer system.</title>
        <authorList>
            <person name="Anantharaman K."/>
            <person name="Brown C.T."/>
            <person name="Hug L.A."/>
            <person name="Sharon I."/>
            <person name="Castelle C.J."/>
            <person name="Probst A.J."/>
            <person name="Thomas B.C."/>
            <person name="Singh A."/>
            <person name="Wilkins M.J."/>
            <person name="Karaoz U."/>
            <person name="Brodie E.L."/>
            <person name="Williams K.H."/>
            <person name="Hubbard S.S."/>
            <person name="Banfield J.F."/>
        </authorList>
    </citation>
    <scope>NUCLEOTIDE SEQUENCE [LARGE SCALE GENOMIC DNA]</scope>
</reference>
<dbReference type="Proteomes" id="UP000176216">
    <property type="component" value="Unassembled WGS sequence"/>
</dbReference>
<gene>
    <name evidence="6" type="ORF">A2W71_00440</name>
</gene>
<dbReference type="PANTHER" id="PTHR11516">
    <property type="entry name" value="PYRUVATE DEHYDROGENASE E1 COMPONENT, ALPHA SUBUNIT BACTERIAL AND ORGANELLAR"/>
    <property type="match status" value="1"/>
</dbReference>
<keyword evidence="3" id="KW-0786">Thiamine pyrophosphate</keyword>
<dbReference type="CDD" id="cd02000">
    <property type="entry name" value="TPP_E1_PDC_ADC_BCADC"/>
    <property type="match status" value="1"/>
</dbReference>
<evidence type="ECO:0000256" key="2">
    <source>
        <dbReference type="ARBA" id="ARBA00023002"/>
    </source>
</evidence>
<dbReference type="AlphaFoldDB" id="A0A1G2EKD6"/>
<dbReference type="GO" id="GO:0004739">
    <property type="term" value="F:pyruvate dehydrogenase (acetyl-transferring) activity"/>
    <property type="evidence" value="ECO:0007669"/>
    <property type="project" value="TreeGrafter"/>
</dbReference>
<keyword evidence="4" id="KW-1133">Transmembrane helix</keyword>
<dbReference type="GO" id="GO:0006086">
    <property type="term" value="P:pyruvate decarboxylation to acetyl-CoA"/>
    <property type="evidence" value="ECO:0007669"/>
    <property type="project" value="TreeGrafter"/>
</dbReference>
<dbReference type="InterPro" id="IPR001017">
    <property type="entry name" value="DH_E1"/>
</dbReference>
<evidence type="ECO:0000256" key="1">
    <source>
        <dbReference type="ARBA" id="ARBA00001964"/>
    </source>
</evidence>
<dbReference type="Pfam" id="PF00676">
    <property type="entry name" value="E1_dh"/>
    <property type="match status" value="1"/>
</dbReference>
<protein>
    <recommendedName>
        <fullName evidence="5">Dehydrogenase E1 component domain-containing protein</fullName>
    </recommendedName>
</protein>
<proteinExistence type="predicted"/>
<feature type="domain" description="Dehydrogenase E1 component" evidence="5">
    <location>
        <begin position="12"/>
        <end position="309"/>
    </location>
</feature>
<dbReference type="EMBL" id="MHMJ01000012">
    <property type="protein sequence ID" value="OGZ25821.1"/>
    <property type="molecule type" value="Genomic_DNA"/>
</dbReference>
<keyword evidence="2" id="KW-0560">Oxidoreductase</keyword>
<organism evidence="6 7">
    <name type="scientific">Candidatus Nealsonbacteria bacterium RIFCSPLOWO2_02_39_8</name>
    <dbReference type="NCBI Taxonomy" id="1801674"/>
    <lineage>
        <taxon>Bacteria</taxon>
        <taxon>Candidatus Nealsoniibacteriota</taxon>
    </lineage>
</organism>
<name>A0A1G2EKD6_9BACT</name>
<evidence type="ECO:0000313" key="6">
    <source>
        <dbReference type="EMBL" id="OGZ25821.1"/>
    </source>
</evidence>
<dbReference type="InterPro" id="IPR050642">
    <property type="entry name" value="PDH_E1_Alpha_Subunit"/>
</dbReference>
<keyword evidence="4" id="KW-0812">Transmembrane</keyword>
<sequence length="321" mass="36630">MFDLNTELYKKLYLIRTAEKKIQEYYPQDKMKTPMHMSMGEEAIVVGICQALKKEDHVFGSCRSHGLYLAKTGETDQFFAEMYGKVTGGAKGKAGSMHLSAPEMGLMGVMAIVAGGIPVAVGVAFANKRQKNNKIAAIFFGDGAIEEGCFWESLNVACLMKLPILFICEDNRFAKNTPDIKRHGYKNISEIVSKFDCNVFEEESTDAEVIYNLTRRAIDLMSANGMPCFLHLRYYRYLEHVGVNEYFNEEYRLREEFEKWKEKDPIDLQRKKLLVLGMAEDNIKKIEKEIDDKIGISVDLADKAPFAEISEVYKDVFYEPH</sequence>
<feature type="transmembrane region" description="Helical" evidence="4">
    <location>
        <begin position="106"/>
        <end position="126"/>
    </location>
</feature>
<evidence type="ECO:0000256" key="3">
    <source>
        <dbReference type="ARBA" id="ARBA00023052"/>
    </source>
</evidence>
<evidence type="ECO:0000259" key="5">
    <source>
        <dbReference type="Pfam" id="PF00676"/>
    </source>
</evidence>
<evidence type="ECO:0000256" key="4">
    <source>
        <dbReference type="SAM" id="Phobius"/>
    </source>
</evidence>
<evidence type="ECO:0000313" key="7">
    <source>
        <dbReference type="Proteomes" id="UP000176216"/>
    </source>
</evidence>
<dbReference type="PANTHER" id="PTHR11516:SF60">
    <property type="entry name" value="PYRUVATE DEHYDROGENASE E1 COMPONENT SUBUNIT ALPHA"/>
    <property type="match status" value="1"/>
</dbReference>
<accession>A0A1G2EKD6</accession>
<keyword evidence="4" id="KW-0472">Membrane</keyword>